<keyword evidence="7 9" id="KW-0371">Homeobox</keyword>
<dbReference type="Gene3D" id="1.10.10.60">
    <property type="entry name" value="Homeodomain-like"/>
    <property type="match status" value="1"/>
</dbReference>
<feature type="DNA-binding region" description="Homeobox" evidence="9">
    <location>
        <begin position="261"/>
        <end position="320"/>
    </location>
</feature>
<dbReference type="PROSITE" id="PS50071">
    <property type="entry name" value="HOMEOBOX_2"/>
    <property type="match status" value="1"/>
</dbReference>
<dbReference type="CDD" id="cd09377">
    <property type="entry name" value="LIM2_Lhx2_Lhx9"/>
    <property type="match status" value="1"/>
</dbReference>
<sequence>MPVISAEDSSPGEPSVCAGCGDKIVDRFYLLAVDQQWHIHCLKCSECQLRLDSELTCFARDGHIYCKEDYFRLFAVKRCARCHLGISSSELVMRARDLVYHVHCFTCASCNKPLTKGDHFGMKNSMVYCRLHYELIGHHPHLPHPAAPLSSAPPLGDPTIAGLTPSELVNNSTSPGGDSPYATPSLGRMPYYNGVGAVQKGRPRKRKIPVDHDSALAVMTPGMEIMPSASDLCNMDQSSGYDTTPPPPSGPGANPLQPTRTKRMRTSFKHHQLRTMKSYFALNQNPDAKDLKQLAQKTGLSKRVLQVWFQNARAKWRRNMMRQDSQNSDKPPDANSLDMNSTSHLSDPLSSTHPLSELQPPHLPPSSDDQGSSPLTFGDLY</sequence>
<feature type="compositionally biased region" description="Polar residues" evidence="12">
    <location>
        <begin position="337"/>
        <end position="354"/>
    </location>
</feature>
<evidence type="ECO:0000256" key="10">
    <source>
        <dbReference type="PROSITE-ProRule" id="PRU00125"/>
    </source>
</evidence>
<keyword evidence="3" id="KW-0677">Repeat</keyword>
<dbReference type="PROSITE" id="PS50023">
    <property type="entry name" value="LIM_DOMAIN_2"/>
    <property type="match status" value="2"/>
</dbReference>
<dbReference type="SUPFAM" id="SSF57716">
    <property type="entry name" value="Glucocorticoid receptor-like (DNA-binding domain)"/>
    <property type="match status" value="2"/>
</dbReference>
<dbReference type="GO" id="GO:0000981">
    <property type="term" value="F:DNA-binding transcription factor activity, RNA polymerase II-specific"/>
    <property type="evidence" value="ECO:0007669"/>
    <property type="project" value="InterPro"/>
</dbReference>
<dbReference type="STRING" id="126957.T1J7L2"/>
<reference evidence="16" key="1">
    <citation type="submission" date="2011-05" db="EMBL/GenBank/DDBJ databases">
        <authorList>
            <person name="Richards S.R."/>
            <person name="Qu J."/>
            <person name="Jiang H."/>
            <person name="Jhangiani S.N."/>
            <person name="Agravi P."/>
            <person name="Goodspeed R."/>
            <person name="Gross S."/>
            <person name="Mandapat C."/>
            <person name="Jackson L."/>
            <person name="Mathew T."/>
            <person name="Pu L."/>
            <person name="Thornton R."/>
            <person name="Saada N."/>
            <person name="Wilczek-Boney K.B."/>
            <person name="Lee S."/>
            <person name="Kovar C."/>
            <person name="Wu Y."/>
            <person name="Scherer S.E."/>
            <person name="Worley K.C."/>
            <person name="Muzny D.M."/>
            <person name="Gibbs R."/>
        </authorList>
    </citation>
    <scope>NUCLEOTIDE SEQUENCE</scope>
    <source>
        <strain evidence="16">Brora</strain>
    </source>
</reference>
<dbReference type="PROSITE" id="PS00478">
    <property type="entry name" value="LIM_DOMAIN_1"/>
    <property type="match status" value="2"/>
</dbReference>
<feature type="domain" description="LIM zinc-binding" evidence="13">
    <location>
        <begin position="15"/>
        <end position="76"/>
    </location>
</feature>
<keyword evidence="16" id="KW-1185">Reference proteome</keyword>
<proteinExistence type="predicted"/>
<name>T1J7L2_STRMM</name>
<evidence type="ECO:0008006" key="17">
    <source>
        <dbReference type="Google" id="ProtNLM"/>
    </source>
</evidence>
<dbReference type="GO" id="GO:0000977">
    <property type="term" value="F:RNA polymerase II transcription regulatory region sequence-specific DNA binding"/>
    <property type="evidence" value="ECO:0007669"/>
    <property type="project" value="TreeGrafter"/>
</dbReference>
<dbReference type="InterPro" id="IPR001781">
    <property type="entry name" value="Znf_LIM"/>
</dbReference>
<evidence type="ECO:0000313" key="15">
    <source>
        <dbReference type="EnsemblMetazoa" id="SMAR009666-PA"/>
    </source>
</evidence>
<dbReference type="Gene3D" id="2.10.110.10">
    <property type="entry name" value="Cysteine Rich Protein"/>
    <property type="match status" value="2"/>
</dbReference>
<dbReference type="InterPro" id="IPR017970">
    <property type="entry name" value="Homeobox_CS"/>
</dbReference>
<reference evidence="15" key="2">
    <citation type="submission" date="2015-02" db="UniProtKB">
        <authorList>
            <consortium name="EnsemblMetazoa"/>
        </authorList>
    </citation>
    <scope>IDENTIFICATION</scope>
</reference>
<dbReference type="InterPro" id="IPR009057">
    <property type="entry name" value="Homeodomain-like_sf"/>
</dbReference>
<dbReference type="GO" id="GO:0046872">
    <property type="term" value="F:metal ion binding"/>
    <property type="evidence" value="ECO:0007669"/>
    <property type="project" value="UniProtKB-KW"/>
</dbReference>
<dbReference type="Proteomes" id="UP000014500">
    <property type="component" value="Unassembled WGS sequence"/>
</dbReference>
<evidence type="ECO:0000256" key="9">
    <source>
        <dbReference type="PROSITE-ProRule" id="PRU00108"/>
    </source>
</evidence>
<dbReference type="FunFam" id="1.10.10.60:FF:000027">
    <property type="entry name" value="LIM/homeobox protein Lhx9"/>
    <property type="match status" value="1"/>
</dbReference>
<dbReference type="PANTHER" id="PTHR24208:SF168">
    <property type="entry name" value="PROTEIN APTEROUS"/>
    <property type="match status" value="1"/>
</dbReference>
<accession>T1J7L2</accession>
<evidence type="ECO:0000256" key="12">
    <source>
        <dbReference type="SAM" id="MobiDB-lite"/>
    </source>
</evidence>
<dbReference type="SMART" id="SM00132">
    <property type="entry name" value="LIM"/>
    <property type="match status" value="2"/>
</dbReference>
<keyword evidence="8 9" id="KW-0539">Nucleus</keyword>
<keyword evidence="2 10" id="KW-0479">Metal-binding</keyword>
<evidence type="ECO:0000259" key="13">
    <source>
        <dbReference type="PROSITE" id="PS50023"/>
    </source>
</evidence>
<dbReference type="EMBL" id="JH431936">
    <property type="status" value="NOT_ANNOTATED_CDS"/>
    <property type="molecule type" value="Genomic_DNA"/>
</dbReference>
<evidence type="ECO:0000256" key="3">
    <source>
        <dbReference type="ARBA" id="ARBA00022737"/>
    </source>
</evidence>
<dbReference type="InterPro" id="IPR050453">
    <property type="entry name" value="LIM_Homeobox_TF"/>
</dbReference>
<dbReference type="PhylomeDB" id="T1J7L2"/>
<dbReference type="eggNOG" id="KOG0490">
    <property type="taxonomic scope" value="Eukaryota"/>
</dbReference>
<dbReference type="Pfam" id="PF00412">
    <property type="entry name" value="LIM"/>
    <property type="match status" value="2"/>
</dbReference>
<dbReference type="PANTHER" id="PTHR24208">
    <property type="entry name" value="LIM/HOMEOBOX PROTEIN LHX"/>
    <property type="match status" value="1"/>
</dbReference>
<dbReference type="OMA" id="LICCECK"/>
<dbReference type="Pfam" id="PF00046">
    <property type="entry name" value="Homeodomain"/>
    <property type="match status" value="1"/>
</dbReference>
<dbReference type="EnsemblMetazoa" id="SMAR009666-RA">
    <property type="protein sequence ID" value="SMAR009666-PA"/>
    <property type="gene ID" value="SMAR009666"/>
</dbReference>
<feature type="domain" description="LIM zinc-binding" evidence="13">
    <location>
        <begin position="77"/>
        <end position="139"/>
    </location>
</feature>
<feature type="region of interest" description="Disordered" evidence="12">
    <location>
        <begin position="229"/>
        <end position="265"/>
    </location>
</feature>
<keyword evidence="6 9" id="KW-0238">DNA-binding</keyword>
<evidence type="ECO:0000256" key="11">
    <source>
        <dbReference type="RuleBase" id="RU000682"/>
    </source>
</evidence>
<dbReference type="SUPFAM" id="SSF46689">
    <property type="entry name" value="Homeodomain-like"/>
    <property type="match status" value="1"/>
</dbReference>
<dbReference type="InterPro" id="IPR001356">
    <property type="entry name" value="HD"/>
</dbReference>
<organism evidence="15 16">
    <name type="scientific">Strigamia maritima</name>
    <name type="common">European centipede</name>
    <name type="synonym">Geophilus maritimus</name>
    <dbReference type="NCBI Taxonomy" id="126957"/>
    <lineage>
        <taxon>Eukaryota</taxon>
        <taxon>Metazoa</taxon>
        <taxon>Ecdysozoa</taxon>
        <taxon>Arthropoda</taxon>
        <taxon>Myriapoda</taxon>
        <taxon>Chilopoda</taxon>
        <taxon>Pleurostigmophora</taxon>
        <taxon>Geophilomorpha</taxon>
        <taxon>Linotaeniidae</taxon>
        <taxon>Strigamia</taxon>
    </lineage>
</organism>
<evidence type="ECO:0000256" key="2">
    <source>
        <dbReference type="ARBA" id="ARBA00022723"/>
    </source>
</evidence>
<comment type="subcellular location">
    <subcellularLocation>
        <location evidence="1 9 11">Nucleus</location>
    </subcellularLocation>
</comment>
<evidence type="ECO:0000256" key="6">
    <source>
        <dbReference type="ARBA" id="ARBA00023125"/>
    </source>
</evidence>
<keyword evidence="4 10" id="KW-0862">Zinc</keyword>
<evidence type="ECO:0000256" key="7">
    <source>
        <dbReference type="ARBA" id="ARBA00023155"/>
    </source>
</evidence>
<evidence type="ECO:0000256" key="8">
    <source>
        <dbReference type="ARBA" id="ARBA00023242"/>
    </source>
</evidence>
<dbReference type="PROSITE" id="PS00027">
    <property type="entry name" value="HOMEOBOX_1"/>
    <property type="match status" value="1"/>
</dbReference>
<dbReference type="FunFam" id="2.10.110.10:FF:000177">
    <property type="entry name" value="LIM homeobox 9"/>
    <property type="match status" value="1"/>
</dbReference>
<protein>
    <recommendedName>
        <fullName evidence="17">Apterous</fullName>
    </recommendedName>
</protein>
<evidence type="ECO:0000256" key="5">
    <source>
        <dbReference type="ARBA" id="ARBA00023038"/>
    </source>
</evidence>
<dbReference type="AlphaFoldDB" id="T1J7L2"/>
<evidence type="ECO:0000256" key="4">
    <source>
        <dbReference type="ARBA" id="ARBA00022833"/>
    </source>
</evidence>
<dbReference type="CDD" id="cd09369">
    <property type="entry name" value="LIM1_Lhx2_Lhx9"/>
    <property type="match status" value="1"/>
</dbReference>
<evidence type="ECO:0000256" key="1">
    <source>
        <dbReference type="ARBA" id="ARBA00004123"/>
    </source>
</evidence>
<dbReference type="CDD" id="cd00086">
    <property type="entry name" value="homeodomain"/>
    <property type="match status" value="1"/>
</dbReference>
<dbReference type="GO" id="GO:0030182">
    <property type="term" value="P:neuron differentiation"/>
    <property type="evidence" value="ECO:0007669"/>
    <property type="project" value="TreeGrafter"/>
</dbReference>
<evidence type="ECO:0000259" key="14">
    <source>
        <dbReference type="PROSITE" id="PS50071"/>
    </source>
</evidence>
<evidence type="ECO:0000313" key="16">
    <source>
        <dbReference type="Proteomes" id="UP000014500"/>
    </source>
</evidence>
<feature type="domain" description="Homeobox" evidence="14">
    <location>
        <begin position="259"/>
        <end position="319"/>
    </location>
</feature>
<dbReference type="FunFam" id="2.10.110.10:FF:000033">
    <property type="entry name" value="LIM/homeobox protein Lhx9 isoform X2"/>
    <property type="match status" value="1"/>
</dbReference>
<dbReference type="GO" id="GO:0005634">
    <property type="term" value="C:nucleus"/>
    <property type="evidence" value="ECO:0007669"/>
    <property type="project" value="UniProtKB-SubCell"/>
</dbReference>
<feature type="region of interest" description="Disordered" evidence="12">
    <location>
        <begin position="318"/>
        <end position="381"/>
    </location>
</feature>
<keyword evidence="5 10" id="KW-0440">LIM domain</keyword>
<dbReference type="SMART" id="SM00389">
    <property type="entry name" value="HOX"/>
    <property type="match status" value="1"/>
</dbReference>
<dbReference type="HOGENOM" id="CLU_027802_4_1_1"/>